<dbReference type="PANTHER" id="PTHR34966">
    <property type="entry name" value="OSJNBA0043L24.15 PROTEIN"/>
    <property type="match status" value="1"/>
</dbReference>
<organism evidence="2 3">
    <name type="scientific">Pseudo-nitzschia multistriata</name>
    <dbReference type="NCBI Taxonomy" id="183589"/>
    <lineage>
        <taxon>Eukaryota</taxon>
        <taxon>Sar</taxon>
        <taxon>Stramenopiles</taxon>
        <taxon>Ochrophyta</taxon>
        <taxon>Bacillariophyta</taxon>
        <taxon>Bacillariophyceae</taxon>
        <taxon>Bacillariophycidae</taxon>
        <taxon>Bacillariales</taxon>
        <taxon>Bacillariaceae</taxon>
        <taxon>Pseudo-nitzschia</taxon>
    </lineage>
</organism>
<protein>
    <submittedName>
        <fullName evidence="2">Uncharacterized protein</fullName>
    </submittedName>
</protein>
<keyword evidence="3" id="KW-1185">Reference proteome</keyword>
<proteinExistence type="predicted"/>
<feature type="compositionally biased region" description="Gly residues" evidence="1">
    <location>
        <begin position="140"/>
        <end position="153"/>
    </location>
</feature>
<gene>
    <name evidence="2" type="ORF">PSNMU_V1.4_AUG-EV-PASAV3_0054030</name>
</gene>
<evidence type="ECO:0000256" key="1">
    <source>
        <dbReference type="SAM" id="MobiDB-lite"/>
    </source>
</evidence>
<reference evidence="2 3" key="1">
    <citation type="submission" date="2019-01" db="EMBL/GenBank/DDBJ databases">
        <authorList>
            <person name="Ferrante I. M."/>
        </authorList>
    </citation>
    <scope>NUCLEOTIDE SEQUENCE [LARGE SCALE GENOMIC DNA]</scope>
    <source>
        <strain evidence="2 3">B856</strain>
    </source>
</reference>
<name>A0A448Z997_9STRA</name>
<dbReference type="PANTHER" id="PTHR34966:SF1">
    <property type="entry name" value="OS04G0508100 PROTEIN"/>
    <property type="match status" value="1"/>
</dbReference>
<dbReference type="EMBL" id="CAACVS010000175">
    <property type="protein sequence ID" value="VEU38580.1"/>
    <property type="molecule type" value="Genomic_DNA"/>
</dbReference>
<feature type="region of interest" description="Disordered" evidence="1">
    <location>
        <begin position="1"/>
        <end position="71"/>
    </location>
</feature>
<feature type="compositionally biased region" description="Basic and acidic residues" evidence="1">
    <location>
        <begin position="24"/>
        <end position="55"/>
    </location>
</feature>
<dbReference type="OrthoDB" id="2101583at2759"/>
<feature type="compositionally biased region" description="Low complexity" evidence="1">
    <location>
        <begin position="57"/>
        <end position="71"/>
    </location>
</feature>
<feature type="region of interest" description="Disordered" evidence="1">
    <location>
        <begin position="129"/>
        <end position="160"/>
    </location>
</feature>
<evidence type="ECO:0000313" key="2">
    <source>
        <dbReference type="EMBL" id="VEU38580.1"/>
    </source>
</evidence>
<evidence type="ECO:0000313" key="3">
    <source>
        <dbReference type="Proteomes" id="UP000291116"/>
    </source>
</evidence>
<dbReference type="AlphaFoldDB" id="A0A448Z997"/>
<feature type="compositionally biased region" description="Low complexity" evidence="1">
    <location>
        <begin position="130"/>
        <end position="139"/>
    </location>
</feature>
<accession>A0A448Z997</accession>
<sequence>MPMGKRGPTGRWTDGWESISFEPRLAKRNVETGDQRSEGSKKEETERKQAKERPQHTQSVSTTNTTHPTTTMSQQFIQRVVNYVANEIIVKGLANSRTFQRFAVRTNQQYEELNKQGTEKIARTIEDLAKSQAGPSGAASAGGGSAASEGGGLRAPQRPLRGIPGFVVAFFGEIRKDLAGGR</sequence>
<dbReference type="Proteomes" id="UP000291116">
    <property type="component" value="Unassembled WGS sequence"/>
</dbReference>